<gene>
    <name evidence="6" type="ORF">CDL12_15543</name>
</gene>
<dbReference type="OrthoDB" id="913988at2759"/>
<proteinExistence type="predicted"/>
<dbReference type="PANTHER" id="PTHR46951">
    <property type="entry name" value="BED-TYPE DOMAIN-CONTAINING PROTEIN"/>
    <property type="match status" value="1"/>
</dbReference>
<dbReference type="PANTHER" id="PTHR46951:SF2">
    <property type="entry name" value="BED-TYPE DOMAIN-CONTAINING PROTEIN"/>
    <property type="match status" value="1"/>
</dbReference>
<dbReference type="AlphaFoldDB" id="A0A2G9H2U7"/>
<dbReference type="InterPro" id="IPR003656">
    <property type="entry name" value="Znf_BED"/>
</dbReference>
<dbReference type="Pfam" id="PF02892">
    <property type="entry name" value="zf-BED"/>
    <property type="match status" value="1"/>
</dbReference>
<dbReference type="EMBL" id="NKXS01002843">
    <property type="protein sequence ID" value="PIN11847.1"/>
    <property type="molecule type" value="Genomic_DNA"/>
</dbReference>
<evidence type="ECO:0000313" key="7">
    <source>
        <dbReference type="Proteomes" id="UP000231279"/>
    </source>
</evidence>
<name>A0A2G9H2U7_9LAMI</name>
<feature type="region of interest" description="Disordered" evidence="4">
    <location>
        <begin position="1"/>
        <end position="23"/>
    </location>
</feature>
<comment type="caution">
    <text evidence="6">The sequence shown here is derived from an EMBL/GenBank/DDBJ whole genome shotgun (WGS) entry which is preliminary data.</text>
</comment>
<evidence type="ECO:0000313" key="6">
    <source>
        <dbReference type="EMBL" id="PIN11847.1"/>
    </source>
</evidence>
<dbReference type="Proteomes" id="UP000231279">
    <property type="component" value="Unassembled WGS sequence"/>
</dbReference>
<keyword evidence="1" id="KW-0479">Metal-binding</keyword>
<feature type="compositionally biased region" description="Low complexity" evidence="4">
    <location>
        <begin position="113"/>
        <end position="131"/>
    </location>
</feature>
<sequence>MSSQSQNQNQRNPSWNYGILPNPKDTNKIICKYCNKETNWGVNRSKKHLVGGYKDVKKCPKCPEFVRDEMRAYMTRRQETRNKMDTIPHFDEMIEEENEFEEATMTRGKKPMSSHSSSFASNPASTASYST</sequence>
<evidence type="ECO:0000256" key="2">
    <source>
        <dbReference type="ARBA" id="ARBA00022771"/>
    </source>
</evidence>
<accession>A0A2G9H2U7</accession>
<dbReference type="GO" id="GO:0008270">
    <property type="term" value="F:zinc ion binding"/>
    <property type="evidence" value="ECO:0007669"/>
    <property type="project" value="UniProtKB-KW"/>
</dbReference>
<dbReference type="GO" id="GO:0003677">
    <property type="term" value="F:DNA binding"/>
    <property type="evidence" value="ECO:0007669"/>
    <property type="project" value="InterPro"/>
</dbReference>
<protein>
    <recommendedName>
        <fullName evidence="5">BED-type domain-containing protein</fullName>
    </recommendedName>
</protein>
<reference evidence="7" key="1">
    <citation type="journal article" date="2018" name="Gigascience">
        <title>Genome assembly of the Pink Ipe (Handroanthus impetiginosus, Bignoniaceae), a highly valued, ecologically keystone Neotropical timber forest tree.</title>
        <authorList>
            <person name="Silva-Junior O.B."/>
            <person name="Grattapaglia D."/>
            <person name="Novaes E."/>
            <person name="Collevatti R.G."/>
        </authorList>
    </citation>
    <scope>NUCLEOTIDE SEQUENCE [LARGE SCALE GENOMIC DNA]</scope>
    <source>
        <strain evidence="7">cv. UFG-1</strain>
    </source>
</reference>
<evidence type="ECO:0000256" key="1">
    <source>
        <dbReference type="ARBA" id="ARBA00022723"/>
    </source>
</evidence>
<keyword evidence="2" id="KW-0863">Zinc-finger</keyword>
<keyword evidence="3" id="KW-0862">Zinc</keyword>
<evidence type="ECO:0000256" key="3">
    <source>
        <dbReference type="ARBA" id="ARBA00022833"/>
    </source>
</evidence>
<feature type="compositionally biased region" description="Low complexity" evidence="4">
    <location>
        <begin position="1"/>
        <end position="16"/>
    </location>
</feature>
<organism evidence="6 7">
    <name type="scientific">Handroanthus impetiginosus</name>
    <dbReference type="NCBI Taxonomy" id="429701"/>
    <lineage>
        <taxon>Eukaryota</taxon>
        <taxon>Viridiplantae</taxon>
        <taxon>Streptophyta</taxon>
        <taxon>Embryophyta</taxon>
        <taxon>Tracheophyta</taxon>
        <taxon>Spermatophyta</taxon>
        <taxon>Magnoliopsida</taxon>
        <taxon>eudicotyledons</taxon>
        <taxon>Gunneridae</taxon>
        <taxon>Pentapetalae</taxon>
        <taxon>asterids</taxon>
        <taxon>lamiids</taxon>
        <taxon>Lamiales</taxon>
        <taxon>Bignoniaceae</taxon>
        <taxon>Crescentiina</taxon>
        <taxon>Tabebuia alliance</taxon>
        <taxon>Handroanthus</taxon>
    </lineage>
</organism>
<dbReference type="STRING" id="429701.A0A2G9H2U7"/>
<keyword evidence="7" id="KW-1185">Reference proteome</keyword>
<evidence type="ECO:0000256" key="4">
    <source>
        <dbReference type="SAM" id="MobiDB-lite"/>
    </source>
</evidence>
<feature type="region of interest" description="Disordered" evidence="4">
    <location>
        <begin position="99"/>
        <end position="131"/>
    </location>
</feature>
<evidence type="ECO:0000259" key="5">
    <source>
        <dbReference type="Pfam" id="PF02892"/>
    </source>
</evidence>
<feature type="domain" description="BED-type" evidence="5">
    <location>
        <begin position="15"/>
        <end position="59"/>
    </location>
</feature>